<keyword evidence="13" id="KW-0238">DNA-binding</keyword>
<name>A0A6M5K8N7_9CIRC</name>
<comment type="subunit">
    <text evidence="15">Homomultimer. Assembles in the nucleus, presumably in an immature form, then migrates to the cytoplasm once assembled as mature virion. Interacts with Rep; this interaction relocates Rep into the nucleus.</text>
</comment>
<dbReference type="GO" id="GO:0019062">
    <property type="term" value="P:virion attachment to host cell"/>
    <property type="evidence" value="ECO:0007669"/>
    <property type="project" value="UniProtKB-KW"/>
</dbReference>
<evidence type="ECO:0000256" key="10">
    <source>
        <dbReference type="ARBA" id="ARBA00022804"/>
    </source>
</evidence>
<dbReference type="GO" id="GO:0019069">
    <property type="term" value="P:viral capsid assembly"/>
    <property type="evidence" value="ECO:0007669"/>
    <property type="project" value="InterPro"/>
</dbReference>
<dbReference type="RefSeq" id="YP_010798383.1">
    <property type="nucleotide sequence ID" value="NC_076431.1"/>
</dbReference>
<keyword evidence="12" id="KW-1164">Virus endocytosis by host</keyword>
<evidence type="ECO:0000313" key="18">
    <source>
        <dbReference type="Proteomes" id="UP000681952"/>
    </source>
</evidence>
<evidence type="ECO:0000256" key="5">
    <source>
        <dbReference type="ARBA" id="ARBA00022524"/>
    </source>
</evidence>
<keyword evidence="9" id="KW-1162">Viral penetration into host cytoplasm</keyword>
<dbReference type="GO" id="GO:0039615">
    <property type="term" value="C:T=1 icosahedral viral capsid"/>
    <property type="evidence" value="ECO:0007669"/>
    <property type="project" value="UniProtKB-KW"/>
</dbReference>
<evidence type="ECO:0000256" key="1">
    <source>
        <dbReference type="ARBA" id="ARBA00004147"/>
    </source>
</evidence>
<evidence type="ECO:0000256" key="15">
    <source>
        <dbReference type="ARBA" id="ARBA00046863"/>
    </source>
</evidence>
<keyword evidence="14" id="KW-1160">Virus entry into host cell</keyword>
<dbReference type="KEGG" id="vg:80536555"/>
<keyword evidence="6" id="KW-0167">Capsid protein</keyword>
<protein>
    <submittedName>
        <fullName evidence="17">Cap</fullName>
    </submittedName>
</protein>
<evidence type="ECO:0000256" key="2">
    <source>
        <dbReference type="ARBA" id="ARBA00004328"/>
    </source>
</evidence>
<evidence type="ECO:0000256" key="12">
    <source>
        <dbReference type="ARBA" id="ARBA00022890"/>
    </source>
</evidence>
<keyword evidence="8" id="KW-0945">Host-virus interaction</keyword>
<evidence type="ECO:0000256" key="4">
    <source>
        <dbReference type="ARBA" id="ARBA00022431"/>
    </source>
</evidence>
<dbReference type="GO" id="GO:0075509">
    <property type="term" value="P:endocytosis involved in viral entry into host cell"/>
    <property type="evidence" value="ECO:0007669"/>
    <property type="project" value="UniProtKB-KW"/>
</dbReference>
<feature type="region of interest" description="Disordered" evidence="16">
    <location>
        <begin position="1"/>
        <end position="20"/>
    </location>
</feature>
<sequence>MYHRRKRRRRFRHRRRHHHHRRHFIHRHNHFRNQFFHFLFRKQTSFFIQQVPTGYSKEGVKSGTYKSQYSWVRKHFFWTLSEFIRDHQSMGLFQYYRILKCGITFKPQVPITSPRGYGFTAIDWTSKPESGSFDPFWFYSTAIDPIPININSKTTKFFSTIQQHHRSLTPKPMLTEEAHPDLHFKENWWFLNQKAGPWITTADWLIPQLGLWWFLNLNFWNTLNPPTTDQGDKTLYIKNPLGMNVEFSKFIHVVFRDEC</sequence>
<dbReference type="InterPro" id="IPR003383">
    <property type="entry name" value="Circovirus_capsid"/>
</dbReference>
<dbReference type="Proteomes" id="UP000681952">
    <property type="component" value="Segment"/>
</dbReference>
<evidence type="ECO:0000256" key="6">
    <source>
        <dbReference type="ARBA" id="ARBA00022561"/>
    </source>
</evidence>
<evidence type="ECO:0000256" key="11">
    <source>
        <dbReference type="ARBA" id="ARBA00022844"/>
    </source>
</evidence>
<keyword evidence="5" id="KW-1163">Viral penetration into host nucleus</keyword>
<keyword evidence="7" id="KW-1048">Host nucleus</keyword>
<reference evidence="17" key="1">
    <citation type="submission" date="2019-08" db="EMBL/GenBank/DDBJ databases">
        <authorList>
            <person name="Alex C."/>
            <person name="Altan E."/>
            <person name="Bildfell R."/>
            <person name="Wolff P."/>
            <person name="Jin L."/>
            <person name="Black W."/>
            <person name="Jackson K."/>
            <person name="Tse T."/>
            <person name="Delwart E."/>
            <person name="Pesavento P."/>
        </authorList>
    </citation>
    <scope>NUCLEOTIDE SEQUENCE</scope>
    <source>
        <strain evidence="17">UaCV/Reno/2014</strain>
    </source>
</reference>
<keyword evidence="11" id="KW-0946">Virion</keyword>
<evidence type="ECO:0000256" key="3">
    <source>
        <dbReference type="ARBA" id="ARBA00010301"/>
    </source>
</evidence>
<evidence type="ECO:0000256" key="7">
    <source>
        <dbReference type="ARBA" id="ARBA00022562"/>
    </source>
</evidence>
<accession>A0A6M5K8N7</accession>
<keyword evidence="18" id="KW-1185">Reference proteome</keyword>
<dbReference type="GO" id="GO:0075732">
    <property type="term" value="P:viral penetration into host nucleus"/>
    <property type="evidence" value="ECO:0007669"/>
    <property type="project" value="UniProtKB-KW"/>
</dbReference>
<dbReference type="GO" id="GO:0043657">
    <property type="term" value="C:host cell"/>
    <property type="evidence" value="ECO:0007669"/>
    <property type="project" value="GOC"/>
</dbReference>
<comment type="similarity">
    <text evidence="3">Belongs to the circoviridae capsid protein family.</text>
</comment>
<dbReference type="Pfam" id="PF02443">
    <property type="entry name" value="Circo_capsid"/>
    <property type="match status" value="1"/>
</dbReference>
<organism evidence="17 18">
    <name type="scientific">Ursus americanus circovirus</name>
    <dbReference type="NCBI Taxonomy" id="2736692"/>
    <lineage>
        <taxon>Viruses</taxon>
        <taxon>Monodnaviria</taxon>
        <taxon>Shotokuvirae</taxon>
        <taxon>Cressdnaviricota</taxon>
        <taxon>Arfiviricetes</taxon>
        <taxon>Cirlivirales</taxon>
        <taxon>Circoviridae</taxon>
        <taxon>Circovirus</taxon>
        <taxon>Circovirus bear</taxon>
    </lineage>
</organism>
<dbReference type="GO" id="GO:0042025">
    <property type="term" value="C:host cell nucleus"/>
    <property type="evidence" value="ECO:0007669"/>
    <property type="project" value="UniProtKB-SubCell"/>
</dbReference>
<proteinExistence type="inferred from homology"/>
<evidence type="ECO:0000256" key="14">
    <source>
        <dbReference type="ARBA" id="ARBA00023296"/>
    </source>
</evidence>
<comment type="subcellular location">
    <subcellularLocation>
        <location evidence="1">Host nucleus</location>
    </subcellularLocation>
    <subcellularLocation>
        <location evidence="2">Virion</location>
    </subcellularLocation>
</comment>
<evidence type="ECO:0000256" key="8">
    <source>
        <dbReference type="ARBA" id="ARBA00022581"/>
    </source>
</evidence>
<keyword evidence="4" id="KW-1140">T=1 icosahedral capsid protein</keyword>
<evidence type="ECO:0000256" key="13">
    <source>
        <dbReference type="ARBA" id="ARBA00023125"/>
    </source>
</evidence>
<dbReference type="GeneID" id="80536555"/>
<dbReference type="GO" id="GO:0003677">
    <property type="term" value="F:DNA binding"/>
    <property type="evidence" value="ECO:0007669"/>
    <property type="project" value="UniProtKB-KW"/>
</dbReference>
<keyword evidence="10" id="KW-1161">Viral attachment to host cell</keyword>
<evidence type="ECO:0000256" key="16">
    <source>
        <dbReference type="SAM" id="MobiDB-lite"/>
    </source>
</evidence>
<evidence type="ECO:0000256" key="9">
    <source>
        <dbReference type="ARBA" id="ARBA00022595"/>
    </source>
</evidence>
<dbReference type="Gene3D" id="2.60.120.950">
    <property type="entry name" value="Circovirus capsid protein"/>
    <property type="match status" value="1"/>
</dbReference>
<dbReference type="InterPro" id="IPR038652">
    <property type="entry name" value="Circovirus_capsid_sf"/>
</dbReference>
<evidence type="ECO:0000313" key="17">
    <source>
        <dbReference type="EMBL" id="QJU69688.1"/>
    </source>
</evidence>
<dbReference type="EMBL" id="MN371255">
    <property type="protein sequence ID" value="QJU69688.1"/>
    <property type="molecule type" value="Genomic_DNA"/>
</dbReference>